<gene>
    <name evidence="1" type="ORF">PR002_g4290</name>
</gene>
<sequence>MVTTSLGRDFILTLKLKLNFGRRQMAWDGLEMPMRARVNLETERYLYEISKTPNAGLLRSSTINDEAGALRKLLLLFDDLNKRTIGTTHSEPFEFELKDSVQPYHARPFGIPQTYLSTVKKEIARLDRLGVIVRYICGPWAAPAFIVPKKHKTAAF</sequence>
<proteinExistence type="predicted"/>
<evidence type="ECO:0000313" key="1">
    <source>
        <dbReference type="EMBL" id="KAE9041737.1"/>
    </source>
</evidence>
<evidence type="ECO:0008006" key="3">
    <source>
        <dbReference type="Google" id="ProtNLM"/>
    </source>
</evidence>
<reference evidence="1 2" key="1">
    <citation type="submission" date="2018-09" db="EMBL/GenBank/DDBJ databases">
        <title>Genomic investigation of the strawberry pathogen Phytophthora fragariae indicates pathogenicity is determined by transcriptional variation in three key races.</title>
        <authorList>
            <person name="Adams T.M."/>
            <person name="Armitage A.D."/>
            <person name="Sobczyk M.K."/>
            <person name="Bates H.J."/>
            <person name="Dunwell J.M."/>
            <person name="Nellist C.F."/>
            <person name="Harrison R.J."/>
        </authorList>
    </citation>
    <scope>NUCLEOTIDE SEQUENCE [LARGE SCALE GENOMIC DNA]</scope>
    <source>
        <strain evidence="1 2">SCRP324</strain>
    </source>
</reference>
<organism evidence="1 2">
    <name type="scientific">Phytophthora rubi</name>
    <dbReference type="NCBI Taxonomy" id="129364"/>
    <lineage>
        <taxon>Eukaryota</taxon>
        <taxon>Sar</taxon>
        <taxon>Stramenopiles</taxon>
        <taxon>Oomycota</taxon>
        <taxon>Peronosporomycetes</taxon>
        <taxon>Peronosporales</taxon>
        <taxon>Peronosporaceae</taxon>
        <taxon>Phytophthora</taxon>
    </lineage>
</organism>
<protein>
    <recommendedName>
        <fullName evidence="3">Reverse transcriptase domain-containing protein</fullName>
    </recommendedName>
</protein>
<accession>A0A6A3NKF6</accession>
<dbReference type="Gene3D" id="3.10.10.10">
    <property type="entry name" value="HIV Type 1 Reverse Transcriptase, subunit A, domain 1"/>
    <property type="match status" value="1"/>
</dbReference>
<name>A0A6A3NKF6_9STRA</name>
<evidence type="ECO:0000313" key="2">
    <source>
        <dbReference type="Proteomes" id="UP000435112"/>
    </source>
</evidence>
<dbReference type="InterPro" id="IPR043502">
    <property type="entry name" value="DNA/RNA_pol_sf"/>
</dbReference>
<dbReference type="Proteomes" id="UP000435112">
    <property type="component" value="Unassembled WGS sequence"/>
</dbReference>
<dbReference type="SUPFAM" id="SSF56672">
    <property type="entry name" value="DNA/RNA polymerases"/>
    <property type="match status" value="1"/>
</dbReference>
<dbReference type="EMBL" id="QXFU01000165">
    <property type="protein sequence ID" value="KAE9041737.1"/>
    <property type="molecule type" value="Genomic_DNA"/>
</dbReference>
<dbReference type="AlphaFoldDB" id="A0A6A3NKF6"/>
<comment type="caution">
    <text evidence="1">The sequence shown here is derived from an EMBL/GenBank/DDBJ whole genome shotgun (WGS) entry which is preliminary data.</text>
</comment>